<feature type="transmembrane region" description="Helical" evidence="11">
    <location>
        <begin position="253"/>
        <end position="281"/>
    </location>
</feature>
<feature type="repeat" description="Solcar" evidence="8">
    <location>
        <begin position="261"/>
        <end position="343"/>
    </location>
</feature>
<feature type="repeat" description="Solcar" evidence="8">
    <location>
        <begin position="352"/>
        <end position="435"/>
    </location>
</feature>
<comment type="subcellular location">
    <subcellularLocation>
        <location evidence="1">Membrane</location>
        <topology evidence="1">Multi-pass membrane protein</topology>
    </subcellularLocation>
</comment>
<keyword evidence="13" id="KW-1185">Reference proteome</keyword>
<keyword evidence="4 8" id="KW-0812">Transmembrane</keyword>
<dbReference type="Pfam" id="PF00153">
    <property type="entry name" value="Mito_carr"/>
    <property type="match status" value="3"/>
</dbReference>
<dbReference type="Proteomes" id="UP001190700">
    <property type="component" value="Unassembled WGS sequence"/>
</dbReference>
<protein>
    <submittedName>
        <fullName evidence="12">Uncharacterized protein</fullName>
    </submittedName>
</protein>
<evidence type="ECO:0000256" key="3">
    <source>
        <dbReference type="ARBA" id="ARBA00022448"/>
    </source>
</evidence>
<gene>
    <name evidence="12" type="ORF">CYMTET_41096</name>
</gene>
<accession>A0AAE0C6R3</accession>
<keyword evidence="3 9" id="KW-0813">Transport</keyword>
<dbReference type="InterPro" id="IPR023395">
    <property type="entry name" value="MCP_dom_sf"/>
</dbReference>
<dbReference type="AlphaFoldDB" id="A0AAE0C6R3"/>
<feature type="compositionally biased region" description="Polar residues" evidence="10">
    <location>
        <begin position="109"/>
        <end position="120"/>
    </location>
</feature>
<name>A0AAE0C6R3_9CHLO</name>
<dbReference type="Gene3D" id="1.50.40.10">
    <property type="entry name" value="Mitochondrial carrier domain"/>
    <property type="match status" value="1"/>
</dbReference>
<evidence type="ECO:0000256" key="5">
    <source>
        <dbReference type="ARBA" id="ARBA00022737"/>
    </source>
</evidence>
<organism evidence="12 13">
    <name type="scientific">Cymbomonas tetramitiformis</name>
    <dbReference type="NCBI Taxonomy" id="36881"/>
    <lineage>
        <taxon>Eukaryota</taxon>
        <taxon>Viridiplantae</taxon>
        <taxon>Chlorophyta</taxon>
        <taxon>Pyramimonadophyceae</taxon>
        <taxon>Pyramimonadales</taxon>
        <taxon>Pyramimonadaceae</taxon>
        <taxon>Cymbomonas</taxon>
    </lineage>
</organism>
<evidence type="ECO:0000256" key="2">
    <source>
        <dbReference type="ARBA" id="ARBA00006375"/>
    </source>
</evidence>
<dbReference type="EMBL" id="LGRX02027293">
    <property type="protein sequence ID" value="KAK3249476.1"/>
    <property type="molecule type" value="Genomic_DNA"/>
</dbReference>
<keyword evidence="6 11" id="KW-1133">Transmembrane helix</keyword>
<dbReference type="GO" id="GO:0055085">
    <property type="term" value="P:transmembrane transport"/>
    <property type="evidence" value="ECO:0007669"/>
    <property type="project" value="InterPro"/>
</dbReference>
<sequence length="436" mass="46269">MVTGEFSGRTTELRRDHRLPKRGKTILRVSARVPKVASKYTSTSKQDEALYEPSTFTLDTKAKARSTFEISRAREERKVADSTVKALERSYQAQGPTSDSRPAVETFSAEVSEQEGSVSQQNRDQTVAQVFTVLSALFLTSQSEIGADASVQMLHLVYHWAALLGHSALGGFIIGAAASCLAEVTTCPLDTIKVRLQVDQGAVGSGQNLGSVAATIVNEDGLTSLWNGVSAGCQRQLVYGGVRLGIYAPIKELGLALSFAPAPIVLLSAGLLTGILGTIVANPTDVAKVRMQGGEHTSSLEAYRSILKTEGLGGMMSGLAPNMARGALVTAVEFPAFDAFNEILLSFTPGANHTMVAAYAAFLAGLVTTVVVLPVDTVKSRIMSSQSKIEVHKMAFAMAREGGIQAFYKGFQPAALRLSLFAAVMFGTKELLAGML</sequence>
<evidence type="ECO:0000256" key="9">
    <source>
        <dbReference type="RuleBase" id="RU000488"/>
    </source>
</evidence>
<proteinExistence type="inferred from homology"/>
<comment type="caution">
    <text evidence="12">The sequence shown here is derived from an EMBL/GenBank/DDBJ whole genome shotgun (WGS) entry which is preliminary data.</text>
</comment>
<feature type="region of interest" description="Disordered" evidence="10">
    <location>
        <begin position="88"/>
        <end position="120"/>
    </location>
</feature>
<dbReference type="SUPFAM" id="SSF103506">
    <property type="entry name" value="Mitochondrial carrier"/>
    <property type="match status" value="1"/>
</dbReference>
<evidence type="ECO:0000313" key="13">
    <source>
        <dbReference type="Proteomes" id="UP001190700"/>
    </source>
</evidence>
<comment type="similarity">
    <text evidence="2 9">Belongs to the mitochondrial carrier (TC 2.A.29) family.</text>
</comment>
<feature type="region of interest" description="Disordered" evidence="10">
    <location>
        <begin position="1"/>
        <end position="23"/>
    </location>
</feature>
<evidence type="ECO:0000256" key="11">
    <source>
        <dbReference type="SAM" id="Phobius"/>
    </source>
</evidence>
<feature type="transmembrane region" description="Helical" evidence="11">
    <location>
        <begin position="356"/>
        <end position="375"/>
    </location>
</feature>
<dbReference type="PRINTS" id="PR00926">
    <property type="entry name" value="MITOCARRIER"/>
</dbReference>
<evidence type="ECO:0000256" key="6">
    <source>
        <dbReference type="ARBA" id="ARBA00022989"/>
    </source>
</evidence>
<dbReference type="PROSITE" id="PS50920">
    <property type="entry name" value="SOLCAR"/>
    <property type="match status" value="3"/>
</dbReference>
<dbReference type="InterPro" id="IPR018108">
    <property type="entry name" value="MCP_transmembrane"/>
</dbReference>
<feature type="compositionally biased region" description="Polar residues" evidence="10">
    <location>
        <begin position="91"/>
        <end position="100"/>
    </location>
</feature>
<evidence type="ECO:0000256" key="4">
    <source>
        <dbReference type="ARBA" id="ARBA00022692"/>
    </source>
</evidence>
<dbReference type="PANTHER" id="PTHR45618">
    <property type="entry name" value="MITOCHONDRIAL DICARBOXYLATE CARRIER-RELATED"/>
    <property type="match status" value="1"/>
</dbReference>
<dbReference type="InterPro" id="IPR050391">
    <property type="entry name" value="Mito_Metabolite_Transporter"/>
</dbReference>
<evidence type="ECO:0000256" key="8">
    <source>
        <dbReference type="PROSITE-ProRule" id="PRU00282"/>
    </source>
</evidence>
<reference evidence="12 13" key="1">
    <citation type="journal article" date="2015" name="Genome Biol. Evol.">
        <title>Comparative Genomics of a Bacterivorous Green Alga Reveals Evolutionary Causalities and Consequences of Phago-Mixotrophic Mode of Nutrition.</title>
        <authorList>
            <person name="Burns J.A."/>
            <person name="Paasch A."/>
            <person name="Narechania A."/>
            <person name="Kim E."/>
        </authorList>
    </citation>
    <scope>NUCLEOTIDE SEQUENCE [LARGE SCALE GENOMIC DNA]</scope>
    <source>
        <strain evidence="12 13">PLY_AMNH</strain>
    </source>
</reference>
<feature type="repeat" description="Solcar" evidence="8">
    <location>
        <begin position="166"/>
        <end position="253"/>
    </location>
</feature>
<dbReference type="GO" id="GO:0016020">
    <property type="term" value="C:membrane"/>
    <property type="evidence" value="ECO:0007669"/>
    <property type="project" value="UniProtKB-SubCell"/>
</dbReference>
<keyword evidence="7 8" id="KW-0472">Membrane</keyword>
<dbReference type="InterPro" id="IPR002067">
    <property type="entry name" value="MCP"/>
</dbReference>
<evidence type="ECO:0000313" key="12">
    <source>
        <dbReference type="EMBL" id="KAK3249476.1"/>
    </source>
</evidence>
<evidence type="ECO:0000256" key="10">
    <source>
        <dbReference type="SAM" id="MobiDB-lite"/>
    </source>
</evidence>
<evidence type="ECO:0000256" key="7">
    <source>
        <dbReference type="ARBA" id="ARBA00023136"/>
    </source>
</evidence>
<keyword evidence="5" id="KW-0677">Repeat</keyword>
<evidence type="ECO:0000256" key="1">
    <source>
        <dbReference type="ARBA" id="ARBA00004141"/>
    </source>
</evidence>